<keyword evidence="4 12" id="KW-0347">Helicase</keyword>
<dbReference type="InterPro" id="IPR055367">
    <property type="entry name" value="WH4_Lhr"/>
</dbReference>
<comment type="caution">
    <text evidence="12">The sequence shown here is derived from an EMBL/GenBank/DDBJ whole genome shotgun (WGS) entry which is preliminary data.</text>
</comment>
<dbReference type="Pfam" id="PF19306">
    <property type="entry name" value="WHD_Lhr"/>
    <property type="match status" value="1"/>
</dbReference>
<dbReference type="PANTHER" id="PTHR47962">
    <property type="entry name" value="ATP-DEPENDENT HELICASE LHR-RELATED-RELATED"/>
    <property type="match status" value="1"/>
</dbReference>
<dbReference type="Pfam" id="PF23234">
    <property type="entry name" value="WHD_4th_Lhr"/>
    <property type="match status" value="1"/>
</dbReference>
<dbReference type="GO" id="GO:0005524">
    <property type="term" value="F:ATP binding"/>
    <property type="evidence" value="ECO:0007669"/>
    <property type="project" value="UniProtKB-KW"/>
</dbReference>
<feature type="region of interest" description="Disordered" evidence="9">
    <location>
        <begin position="1170"/>
        <end position="1198"/>
    </location>
</feature>
<dbReference type="InterPro" id="IPR045628">
    <property type="entry name" value="Lhr_WH_dom"/>
</dbReference>
<accession>A0A423UD62</accession>
<dbReference type="Gene3D" id="3.40.50.300">
    <property type="entry name" value="P-loop containing nucleotide triphosphate hydrolases"/>
    <property type="match status" value="2"/>
</dbReference>
<dbReference type="EMBL" id="QRAJ01000006">
    <property type="protein sequence ID" value="ROT86645.1"/>
    <property type="molecule type" value="Genomic_DNA"/>
</dbReference>
<evidence type="ECO:0000256" key="1">
    <source>
        <dbReference type="ARBA" id="ARBA00022741"/>
    </source>
</evidence>
<dbReference type="GO" id="GO:0004386">
    <property type="term" value="F:helicase activity"/>
    <property type="evidence" value="ECO:0007669"/>
    <property type="project" value="UniProtKB-KW"/>
</dbReference>
<dbReference type="SMART" id="SM00487">
    <property type="entry name" value="DEXDc"/>
    <property type="match status" value="1"/>
</dbReference>
<dbReference type="InterPro" id="IPR011545">
    <property type="entry name" value="DEAD/DEAH_box_helicase_dom"/>
</dbReference>
<keyword evidence="2" id="KW-0227">DNA damage</keyword>
<dbReference type="InterPro" id="IPR013701">
    <property type="entry name" value="Lhr-like_DEAD/DEAH_assoc"/>
</dbReference>
<evidence type="ECO:0000256" key="8">
    <source>
        <dbReference type="ARBA" id="ARBA00023235"/>
    </source>
</evidence>
<dbReference type="GO" id="GO:0006281">
    <property type="term" value="P:DNA repair"/>
    <property type="evidence" value="ECO:0007669"/>
    <property type="project" value="UniProtKB-KW"/>
</dbReference>
<dbReference type="Proteomes" id="UP000285266">
    <property type="component" value="Unassembled WGS sequence"/>
</dbReference>
<dbReference type="InterPro" id="IPR055368">
    <property type="entry name" value="WH3_Lhr"/>
</dbReference>
<evidence type="ECO:0000313" key="12">
    <source>
        <dbReference type="EMBL" id="ROT86645.1"/>
    </source>
</evidence>
<evidence type="ECO:0000259" key="10">
    <source>
        <dbReference type="PROSITE" id="PS51192"/>
    </source>
</evidence>
<keyword evidence="1" id="KW-0547">Nucleotide-binding</keyword>
<evidence type="ECO:0000256" key="3">
    <source>
        <dbReference type="ARBA" id="ARBA00022801"/>
    </source>
</evidence>
<evidence type="ECO:0000256" key="5">
    <source>
        <dbReference type="ARBA" id="ARBA00022840"/>
    </source>
</evidence>
<dbReference type="SMART" id="SM00490">
    <property type="entry name" value="HELICc"/>
    <property type="match status" value="1"/>
</dbReference>
<dbReference type="GO" id="GO:0016887">
    <property type="term" value="F:ATP hydrolysis activity"/>
    <property type="evidence" value="ECO:0007669"/>
    <property type="project" value="TreeGrafter"/>
</dbReference>
<evidence type="ECO:0000256" key="7">
    <source>
        <dbReference type="ARBA" id="ARBA00023204"/>
    </source>
</evidence>
<dbReference type="Pfam" id="PF00271">
    <property type="entry name" value="Helicase_C"/>
    <property type="match status" value="1"/>
</dbReference>
<feature type="domain" description="Helicase ATP-binding" evidence="10">
    <location>
        <begin position="27"/>
        <end position="223"/>
    </location>
</feature>
<evidence type="ECO:0000256" key="6">
    <source>
        <dbReference type="ARBA" id="ARBA00023125"/>
    </source>
</evidence>
<dbReference type="PANTHER" id="PTHR47962:SF5">
    <property type="entry name" value="ATP-DEPENDENT HELICASE LHR-RELATED"/>
    <property type="match status" value="1"/>
</dbReference>
<dbReference type="Pfam" id="PF08494">
    <property type="entry name" value="DEAD_assoc"/>
    <property type="match status" value="1"/>
</dbReference>
<dbReference type="GO" id="GO:0003677">
    <property type="term" value="F:DNA binding"/>
    <property type="evidence" value="ECO:0007669"/>
    <property type="project" value="UniProtKB-KW"/>
</dbReference>
<reference evidence="12 13" key="1">
    <citation type="submission" date="2018-07" db="EMBL/GenBank/DDBJ databases">
        <title>The role of parmesan cheese in vectoring bovine microbiota.</title>
        <authorList>
            <person name="Lugli G.A."/>
            <person name="Milani C."/>
        </authorList>
    </citation>
    <scope>NUCLEOTIDE SEQUENCE [LARGE SCALE GENOMIC DNA]</scope>
    <source>
        <strain evidence="12 13">BMONG18</strain>
    </source>
</reference>
<evidence type="ECO:0000256" key="9">
    <source>
        <dbReference type="SAM" id="MobiDB-lite"/>
    </source>
</evidence>
<organism evidence="12 13">
    <name type="scientific">Bifidobacterium mongoliense</name>
    <dbReference type="NCBI Taxonomy" id="518643"/>
    <lineage>
        <taxon>Bacteria</taxon>
        <taxon>Bacillati</taxon>
        <taxon>Actinomycetota</taxon>
        <taxon>Actinomycetes</taxon>
        <taxon>Bifidobacteriales</taxon>
        <taxon>Bifidobacteriaceae</taxon>
        <taxon>Bifidobacterium</taxon>
    </lineage>
</organism>
<dbReference type="SUPFAM" id="SSF52540">
    <property type="entry name" value="P-loop containing nucleoside triphosphate hydrolases"/>
    <property type="match status" value="1"/>
</dbReference>
<protein>
    <submittedName>
        <fullName evidence="12">DEAD/DEAH box helicase</fullName>
    </submittedName>
</protein>
<dbReference type="Pfam" id="PF23235">
    <property type="entry name" value="WHD_3rd_Lhr"/>
    <property type="match status" value="1"/>
</dbReference>
<dbReference type="PROSITE" id="PS51192">
    <property type="entry name" value="HELICASE_ATP_BIND_1"/>
    <property type="match status" value="1"/>
</dbReference>
<keyword evidence="8" id="KW-0413">Isomerase</keyword>
<gene>
    <name evidence="12" type="ORF">BMONG18_1158</name>
</gene>
<dbReference type="InterPro" id="IPR027417">
    <property type="entry name" value="P-loop_NTPase"/>
</dbReference>
<keyword evidence="5" id="KW-0067">ATP-binding</keyword>
<dbReference type="PROSITE" id="PS51194">
    <property type="entry name" value="HELICASE_CTER"/>
    <property type="match status" value="1"/>
</dbReference>
<sequence>MDRFAPTTRDWFESAFGEPTAAQREAWPAIASGNNVLLIAPTGSGKTLAAFLSSIDGLMGHGARPESDASVSGVKVLYVSPLKALAVDVARNLTAPLDGIAAQCRRRGLPAPAIRVATRSGDTPPRERRAIASHPPDILVTTPESLYLLLTSKASKVLASVHTVILDEVHALAGSKRGAHLALSLERLETLSAHPIQRIGLSATVRPAEEAARFIGGGRPVTIVEPKSAAPMALRVVGVENERGPVGDAVVGATAGGATGDAASDSVWPLIERGVLDEVLRHHTTLVFVNSRGLAEKLTARLNDLYAGGVLGHDAVKGYGNALHVDSVVGSTTALVGSHDDGDAIAMAHHGSVSKDRRKRIEEDLKHGRLRCVVATSSLELGIDMGSVDLVIQIAPPFSVSSGLQRVGRADHQVGGISHALFYPITPRHLLALGATIEAMRAGAIEPLRVLRNPLDVLAQQTVAAAAMANLDPDSWYALVRRSAPFDHLDRTSFDAVIGMLTGAYDAEDFSAFRPPLARDRDSGAIVARPGAQRLAVTSGGTIPDRGQYSVVIPQDEGSTGPRRVGELDEEMVYESRVGDVITLGTSTWRIQQITHDRVVVMPAPGATARLPFWHGEGPGRDAGSGEALGSFIRALSRALCDTALHDSALDDTALRGSTSDGSGVLPPAPRFEAPTLDRLHADGMDDQAISTLAGLLDRQRQATGRVPDDRTLVVERCPDEQGDWRVILHSPYGRRVHEPWALAIAHRLSARYGFDGQCHAADDGIILVLPQEDGAISDDELFLFDESELQRDVEEQVGDSVLFAATFRECAARSLYMPRTSPGKRVPLWQQRLRAAQLLAAARKRRNFPLILETARQCLQDVYDMPALKRVMGRLRRGDIRLFGATTATPSTFADDLLFGFVGAVMYQYDVPQAERSAALLSMDAEALERLIGTDHIAEVLDPDIIDEVAGELGQRVFWNELDEADVPGRISRYAKTHGPFTADALIADLRVDAAVAVHELDALRAKGDLMVGRFTPDARVDQYLHREVFRRLRARSLAKARRAVRPVDASVIQRFVIERQGVGPVGAERHEDMDGLLRVIEQLEGVFLPAALWEGSVFPARLRDYEPMMLDAALASGDVVWVGSSPTGDGRTGDIAWFLADSPLLPAREQHADDDGGEGAVEVTNERGHEVPAGRAKAVTTRISPPSTTATTPSTRPTTTILEDALMSALSRGGAYPIARLVELATRYAADHDHGAMAGSPTPDATGIDQEEWGRALWALVWRGSVTNSSFAPVRMRASMVEPSRASGPGVHGGGYGAGGYGAGSYRGRRLRRSGRPRSDRAYGVARASSRWHGDLGGLWSMTGPGSAGVEERLVALVESMLDRYGIVAQPLVEKEAVPGGFSSLYPVLHGMENAGVLLRGMFVKGYGASQFARRDTIDDLRRVASAGIHDDDDHASHDPVVLDARDPANLAGWGVPWHEDRGDGRVRPTHRAGGMVAFVAGAPVLFAAPSARHLLGFVGNTPSGDGSAEQGHGSHDALRGDNLAAAVREVALTAVRSGLRNVTFRDIDGAPFDMRNPATGRMREAGFTPGPQGMTWYR</sequence>
<evidence type="ECO:0000256" key="2">
    <source>
        <dbReference type="ARBA" id="ARBA00022763"/>
    </source>
</evidence>
<dbReference type="InterPro" id="IPR052511">
    <property type="entry name" value="ATP-dep_Helicase"/>
</dbReference>
<feature type="domain" description="Helicase C-terminal" evidence="11">
    <location>
        <begin position="275"/>
        <end position="456"/>
    </location>
</feature>
<feature type="region of interest" description="Disordered" evidence="9">
    <location>
        <begin position="1558"/>
        <end position="1581"/>
    </location>
</feature>
<dbReference type="CDD" id="cd17922">
    <property type="entry name" value="DEXHc_LHR-like"/>
    <property type="match status" value="1"/>
</dbReference>
<evidence type="ECO:0000313" key="13">
    <source>
        <dbReference type="Proteomes" id="UP000285266"/>
    </source>
</evidence>
<dbReference type="InterPro" id="IPR001650">
    <property type="entry name" value="Helicase_C-like"/>
</dbReference>
<keyword evidence="3" id="KW-0378">Hydrolase</keyword>
<dbReference type="InterPro" id="IPR014001">
    <property type="entry name" value="Helicase_ATP-bd"/>
</dbReference>
<evidence type="ECO:0000259" key="11">
    <source>
        <dbReference type="PROSITE" id="PS51194"/>
    </source>
</evidence>
<keyword evidence="7" id="KW-0234">DNA repair</keyword>
<proteinExistence type="predicted"/>
<evidence type="ECO:0000256" key="4">
    <source>
        <dbReference type="ARBA" id="ARBA00022806"/>
    </source>
</evidence>
<feature type="compositionally biased region" description="Low complexity" evidence="9">
    <location>
        <begin position="1182"/>
        <end position="1198"/>
    </location>
</feature>
<dbReference type="Pfam" id="PF00270">
    <property type="entry name" value="DEAD"/>
    <property type="match status" value="1"/>
</dbReference>
<keyword evidence="6" id="KW-0238">DNA-binding</keyword>
<name>A0A423UD62_9BIFI</name>